<gene>
    <name evidence="1" type="ORF">RHMOL_Rhmol12G0075600</name>
</gene>
<proteinExistence type="predicted"/>
<protein>
    <submittedName>
        <fullName evidence="1">Uncharacterized protein</fullName>
    </submittedName>
</protein>
<organism evidence="1 2">
    <name type="scientific">Rhododendron molle</name>
    <name type="common">Chinese azalea</name>
    <name type="synonym">Azalea mollis</name>
    <dbReference type="NCBI Taxonomy" id="49168"/>
    <lineage>
        <taxon>Eukaryota</taxon>
        <taxon>Viridiplantae</taxon>
        <taxon>Streptophyta</taxon>
        <taxon>Embryophyta</taxon>
        <taxon>Tracheophyta</taxon>
        <taxon>Spermatophyta</taxon>
        <taxon>Magnoliopsida</taxon>
        <taxon>eudicotyledons</taxon>
        <taxon>Gunneridae</taxon>
        <taxon>Pentapetalae</taxon>
        <taxon>asterids</taxon>
        <taxon>Ericales</taxon>
        <taxon>Ericaceae</taxon>
        <taxon>Ericoideae</taxon>
        <taxon>Rhodoreae</taxon>
        <taxon>Rhododendron</taxon>
    </lineage>
</organism>
<dbReference type="EMBL" id="CM046399">
    <property type="protein sequence ID" value="KAI8527442.1"/>
    <property type="molecule type" value="Genomic_DNA"/>
</dbReference>
<reference evidence="1" key="1">
    <citation type="submission" date="2022-02" db="EMBL/GenBank/DDBJ databases">
        <title>Plant Genome Project.</title>
        <authorList>
            <person name="Zhang R.-G."/>
        </authorList>
    </citation>
    <scope>NUCLEOTIDE SEQUENCE</scope>
    <source>
        <strain evidence="1">AT1</strain>
    </source>
</reference>
<evidence type="ECO:0000313" key="1">
    <source>
        <dbReference type="EMBL" id="KAI8527442.1"/>
    </source>
</evidence>
<keyword evidence="2" id="KW-1185">Reference proteome</keyword>
<accession>A0ACC0LGJ0</accession>
<name>A0ACC0LGJ0_RHOML</name>
<comment type="caution">
    <text evidence="1">The sequence shown here is derived from an EMBL/GenBank/DDBJ whole genome shotgun (WGS) entry which is preliminary data.</text>
</comment>
<dbReference type="Proteomes" id="UP001062846">
    <property type="component" value="Chromosome 12"/>
</dbReference>
<sequence>MEINYSSESPGKGTILFLSLKLNPTLVKTPENPFNPFDLATRSSIDIWNLLSEVCRWMFNKPCGGFLVAVRYEPLVIAVYQGPRFAIARIQYRSTVISPYNKMRAEVLFLQPRKLAGKKNRNAPVDGFSVASCGLTLGSRSFAAAITIEANKPNGKVPDFCDRYMASHTLKDRGWIDPQCEEIHARMVAMRDEASQSGCPLMDEELSRSNLGEAKYYVRGFGVGPRPSSFSSQSSSNSAWQELQKVQSEMGLLREEGQREREEYERRWEEERNRRDEEQRQREEQQRQSDEELRLRDEQRQREFDELKAMMMRQMHGRDNV</sequence>
<evidence type="ECO:0000313" key="2">
    <source>
        <dbReference type="Proteomes" id="UP001062846"/>
    </source>
</evidence>